<dbReference type="Proteomes" id="UP000238365">
    <property type="component" value="Chromosome"/>
</dbReference>
<dbReference type="InterPro" id="IPR050523">
    <property type="entry name" value="AKR_Detox_Biosynth"/>
</dbReference>
<sequence>MQYRQLGQSGLYLSALTMGTLTLGGSNGFEKVGNVDARTARRFLEIALEAGVNCVDTADLYSKGEAESVLGEALGDLRQNVILMTKARSPMSDDPNDSGATRHHLIKSCENSLRRLKTDHIDILQIHNWDGVTPVEETLYALESLVQSGKIRYWGTSNYSGWQMMKTLGKAEHLGLSKPTSQQIYYTPESREAEFELLPLALDQNVGTLIWGPMGEGLLTGTVRRGEKTRADSRQGNGWPEPYVHDMDHAYDVIETLAQVGEELGVSPARVCLAWLLTRPGITSLIVGARHEAHLRDNLAAADLQLSDEQRTRIEKATRPAPRYPYWHRYTAGMDRLDPAEEVFLREYFDTLENRRDLSIK</sequence>
<keyword evidence="4" id="KW-1185">Reference proteome</keyword>
<name>A0A1X1DN08_9GAMM</name>
<keyword evidence="1" id="KW-0560">Oxidoreductase</keyword>
<dbReference type="KEGG" id="pgz:C2E15_07220"/>
<dbReference type="OrthoDB" id="9772407at2"/>
<feature type="domain" description="NADP-dependent oxidoreductase" evidence="2">
    <location>
        <begin position="16"/>
        <end position="317"/>
    </location>
</feature>
<dbReference type="InterPro" id="IPR023210">
    <property type="entry name" value="NADP_OxRdtase_dom"/>
</dbReference>
<dbReference type="SUPFAM" id="SSF51430">
    <property type="entry name" value="NAD(P)-linked oxidoreductase"/>
    <property type="match status" value="1"/>
</dbReference>
<evidence type="ECO:0000313" key="3">
    <source>
        <dbReference type="EMBL" id="AUX92890.1"/>
    </source>
</evidence>
<accession>A0A1X1DN08</accession>
<gene>
    <name evidence="3" type="ORF">C2E15_07220</name>
</gene>
<reference evidence="3 4" key="1">
    <citation type="submission" date="2018-01" db="EMBL/GenBank/DDBJ databases">
        <title>Complete and assembled Genome of Pantoea gaviniae DSM22758T.</title>
        <authorList>
            <person name="Stevens M.J.A."/>
            <person name="Zurfluh K."/>
            <person name="Stephan R."/>
        </authorList>
    </citation>
    <scope>NUCLEOTIDE SEQUENCE [LARGE SCALE GENOMIC DNA]</scope>
    <source>
        <strain evidence="3 4">DSM 22758</strain>
    </source>
</reference>
<proteinExistence type="predicted"/>
<dbReference type="GO" id="GO:0016491">
    <property type="term" value="F:oxidoreductase activity"/>
    <property type="evidence" value="ECO:0007669"/>
    <property type="project" value="UniProtKB-KW"/>
</dbReference>
<dbReference type="Gene3D" id="3.20.20.100">
    <property type="entry name" value="NADP-dependent oxidoreductase domain"/>
    <property type="match status" value="1"/>
</dbReference>
<dbReference type="PANTHER" id="PTHR43364">
    <property type="entry name" value="NADH-SPECIFIC METHYLGLYOXAL REDUCTASE-RELATED"/>
    <property type="match status" value="1"/>
</dbReference>
<dbReference type="InterPro" id="IPR036812">
    <property type="entry name" value="NAD(P)_OxRdtase_dom_sf"/>
</dbReference>
<evidence type="ECO:0000259" key="2">
    <source>
        <dbReference type="Pfam" id="PF00248"/>
    </source>
</evidence>
<evidence type="ECO:0000256" key="1">
    <source>
        <dbReference type="ARBA" id="ARBA00023002"/>
    </source>
</evidence>
<dbReference type="RefSeq" id="WP_104956766.1">
    <property type="nucleotide sequence ID" value="NZ_CP026377.1"/>
</dbReference>
<organism evidence="3 4">
    <name type="scientific">Mixta gaviniae</name>
    <dbReference type="NCBI Taxonomy" id="665914"/>
    <lineage>
        <taxon>Bacteria</taxon>
        <taxon>Pseudomonadati</taxon>
        <taxon>Pseudomonadota</taxon>
        <taxon>Gammaproteobacteria</taxon>
        <taxon>Enterobacterales</taxon>
        <taxon>Erwiniaceae</taxon>
        <taxon>Mixta</taxon>
    </lineage>
</organism>
<dbReference type="AlphaFoldDB" id="A0A1X1DN08"/>
<dbReference type="InterPro" id="IPR020471">
    <property type="entry name" value="AKR"/>
</dbReference>
<evidence type="ECO:0000313" key="4">
    <source>
        <dbReference type="Proteomes" id="UP000238365"/>
    </source>
</evidence>
<dbReference type="CDD" id="cd19091">
    <property type="entry name" value="AKR_PsAKR"/>
    <property type="match status" value="1"/>
</dbReference>
<protein>
    <submittedName>
        <fullName evidence="3">Aldo/keto reductase</fullName>
    </submittedName>
</protein>
<dbReference type="PANTHER" id="PTHR43364:SF18">
    <property type="entry name" value="OXIDOREDUCTASE"/>
    <property type="match status" value="1"/>
</dbReference>
<dbReference type="GO" id="GO:0005829">
    <property type="term" value="C:cytosol"/>
    <property type="evidence" value="ECO:0007669"/>
    <property type="project" value="UniProtKB-ARBA"/>
</dbReference>
<dbReference type="EMBL" id="CP026377">
    <property type="protein sequence ID" value="AUX92890.1"/>
    <property type="molecule type" value="Genomic_DNA"/>
</dbReference>
<dbReference type="PRINTS" id="PR00069">
    <property type="entry name" value="ALDKETRDTASE"/>
</dbReference>
<dbReference type="Pfam" id="PF00248">
    <property type="entry name" value="Aldo_ket_red"/>
    <property type="match status" value="1"/>
</dbReference>
<dbReference type="FunFam" id="3.20.20.100:FF:000004">
    <property type="entry name" value="Oxidoreductase, aldo/keto reductase"/>
    <property type="match status" value="1"/>
</dbReference>